<gene>
    <name evidence="3" type="ORF">CKM354_000099400</name>
</gene>
<sequence>MHSHHILACLLALLTAFCAATGKKNCATYYGSKTVRRVPTTTKTITRTVTPIVKVTKTPKTTITPAPITSTTTSTSTSTVTSTTQTTDTDTTTITISETSTVTDPTTTITETSTSSTSTSTTSTSFTTVAATAGFTPIQSSVPGSSYSGNFGGPAPPAAKRNAQSERRSSARKPFALSKNNECRKFPQRVACTVTKTVTAYPRTVTKTAPVKTKTATASTTVVTSTATTFTTTTSALEPADTTVTESTTTTSITTTTPSTTTTETTTTTTTTTIAATATTYAQCLNANNYADTLDGNYGVQINDVTPNNNFMTVSGPANALDCCNICAGNADCGVSAWSQQTGNECYISLGCNIQWQMFNDDTNFIFNNGCNEVTRR</sequence>
<feature type="region of interest" description="Disordered" evidence="1">
    <location>
        <begin position="145"/>
        <end position="180"/>
    </location>
</feature>
<feature type="region of interest" description="Disordered" evidence="1">
    <location>
        <begin position="64"/>
        <end position="85"/>
    </location>
</feature>
<dbReference type="Proteomes" id="UP000825890">
    <property type="component" value="Unassembled WGS sequence"/>
</dbReference>
<feature type="signal peptide" evidence="2">
    <location>
        <begin position="1"/>
        <end position="22"/>
    </location>
</feature>
<evidence type="ECO:0000313" key="4">
    <source>
        <dbReference type="Proteomes" id="UP000825890"/>
    </source>
</evidence>
<keyword evidence="2" id="KW-0732">Signal</keyword>
<comment type="caution">
    <text evidence="3">The sequence shown here is derived from an EMBL/GenBank/DDBJ whole genome shotgun (WGS) entry which is preliminary data.</text>
</comment>
<feature type="chain" id="PRO_5040213789" description="Apple domain-containing protein" evidence="2">
    <location>
        <begin position="23"/>
        <end position="377"/>
    </location>
</feature>
<feature type="region of interest" description="Disordered" evidence="1">
    <location>
        <begin position="237"/>
        <end position="268"/>
    </location>
</feature>
<protein>
    <recommendedName>
        <fullName evidence="5">Apple domain-containing protein</fullName>
    </recommendedName>
</protein>
<dbReference type="AlphaFoldDB" id="A0A9P3CBY6"/>
<evidence type="ECO:0008006" key="5">
    <source>
        <dbReference type="Google" id="ProtNLM"/>
    </source>
</evidence>
<evidence type="ECO:0000256" key="1">
    <source>
        <dbReference type="SAM" id="MobiDB-lite"/>
    </source>
</evidence>
<proteinExistence type="predicted"/>
<dbReference type="EMBL" id="BOLY01000001">
    <property type="protein sequence ID" value="GIZ37550.1"/>
    <property type="molecule type" value="Genomic_DNA"/>
</dbReference>
<accession>A0A9P3CBY6</accession>
<reference evidence="3 4" key="1">
    <citation type="submission" date="2021-01" db="EMBL/GenBank/DDBJ databases">
        <title>Cercospora kikuchii MAFF 305040 whole genome shotgun sequence.</title>
        <authorList>
            <person name="Kashiwa T."/>
            <person name="Suzuki T."/>
        </authorList>
    </citation>
    <scope>NUCLEOTIDE SEQUENCE [LARGE SCALE GENOMIC DNA]</scope>
    <source>
        <strain evidence="3 4">MAFF 305040</strain>
    </source>
</reference>
<organism evidence="3 4">
    <name type="scientific">Cercospora kikuchii</name>
    <dbReference type="NCBI Taxonomy" id="84275"/>
    <lineage>
        <taxon>Eukaryota</taxon>
        <taxon>Fungi</taxon>
        <taxon>Dikarya</taxon>
        <taxon>Ascomycota</taxon>
        <taxon>Pezizomycotina</taxon>
        <taxon>Dothideomycetes</taxon>
        <taxon>Dothideomycetidae</taxon>
        <taxon>Mycosphaerellales</taxon>
        <taxon>Mycosphaerellaceae</taxon>
        <taxon>Cercospora</taxon>
    </lineage>
</organism>
<dbReference type="GeneID" id="68286569"/>
<name>A0A9P3CBY6_9PEZI</name>
<dbReference type="RefSeq" id="XP_044652037.1">
    <property type="nucleotide sequence ID" value="XM_044796102.1"/>
</dbReference>
<feature type="region of interest" description="Disordered" evidence="1">
    <location>
        <begin position="102"/>
        <end position="122"/>
    </location>
</feature>
<evidence type="ECO:0000313" key="3">
    <source>
        <dbReference type="EMBL" id="GIZ37550.1"/>
    </source>
</evidence>
<evidence type="ECO:0000256" key="2">
    <source>
        <dbReference type="SAM" id="SignalP"/>
    </source>
</evidence>
<keyword evidence="4" id="KW-1185">Reference proteome</keyword>